<reference evidence="3 4" key="1">
    <citation type="journal article" date="2011" name="Proc. Natl. Acad. Sci. U.S.A.">
        <title>Evolutionary erosion of yeast sex chromosomes by mating-type switching accidents.</title>
        <authorList>
            <person name="Gordon J.L."/>
            <person name="Armisen D."/>
            <person name="Proux-Wera E."/>
            <person name="Oheigeartaigh S.S."/>
            <person name="Byrne K.P."/>
            <person name="Wolfe K.H."/>
        </authorList>
    </citation>
    <scope>NUCLEOTIDE SEQUENCE [LARGE SCALE GENOMIC DNA]</scope>
    <source>
        <strain evidence="4">ATCC 10662 / CBS 1146 / NBRC 0425 / NCYC 2629 / NRRL Y-866</strain>
    </source>
</reference>
<dbReference type="PRINTS" id="PR00081">
    <property type="entry name" value="GDHRDH"/>
</dbReference>
<dbReference type="STRING" id="1076872.G8ZUH7"/>
<dbReference type="InterPro" id="IPR036291">
    <property type="entry name" value="NAD(P)-bd_dom_sf"/>
</dbReference>
<dbReference type="GO" id="GO:0005811">
    <property type="term" value="C:lipid droplet"/>
    <property type="evidence" value="ECO:0007669"/>
    <property type="project" value="TreeGrafter"/>
</dbReference>
<dbReference type="GeneID" id="11503664"/>
<dbReference type="Gene3D" id="3.40.50.720">
    <property type="entry name" value="NAD(P)-binding Rossmann-like Domain"/>
    <property type="match status" value="1"/>
</dbReference>
<dbReference type="GO" id="GO:0005783">
    <property type="term" value="C:endoplasmic reticulum"/>
    <property type="evidence" value="ECO:0007669"/>
    <property type="project" value="TreeGrafter"/>
</dbReference>
<accession>G8ZUH7</accession>
<dbReference type="SUPFAM" id="SSF51735">
    <property type="entry name" value="NAD(P)-binding Rossmann-fold domains"/>
    <property type="match status" value="1"/>
</dbReference>
<proteinExistence type="inferred from homology"/>
<dbReference type="RefSeq" id="XP_003681482.1">
    <property type="nucleotide sequence ID" value="XM_003681434.1"/>
</dbReference>
<evidence type="ECO:0000313" key="3">
    <source>
        <dbReference type="EMBL" id="CCE92271.1"/>
    </source>
</evidence>
<dbReference type="InterPro" id="IPR002347">
    <property type="entry name" value="SDR_fam"/>
</dbReference>
<dbReference type="OrthoDB" id="2102561at2759"/>
<dbReference type="PANTHER" id="PTHR44169:SF6">
    <property type="entry name" value="NADPH-DEPENDENT 1-ACYLDIHYDROXYACETONE PHOSPHATE REDUCTASE"/>
    <property type="match status" value="1"/>
</dbReference>
<gene>
    <name evidence="3" type="primary">TDEL0E00280</name>
    <name evidence="3" type="ORF">TDEL_0E00280</name>
</gene>
<dbReference type="Proteomes" id="UP000005627">
    <property type="component" value="Chromosome 5"/>
</dbReference>
<evidence type="ECO:0000256" key="2">
    <source>
        <dbReference type="ARBA" id="ARBA00023002"/>
    </source>
</evidence>
<dbReference type="AlphaFoldDB" id="G8ZUH7"/>
<dbReference type="eggNOG" id="KOG1209">
    <property type="taxonomic scope" value="Eukaryota"/>
</dbReference>
<dbReference type="HOGENOM" id="CLU_010194_2_9_1"/>
<dbReference type="PANTHER" id="PTHR44169">
    <property type="entry name" value="NADPH-DEPENDENT 1-ACYLDIHYDROXYACETONE PHOSPHATE REDUCTASE"/>
    <property type="match status" value="1"/>
</dbReference>
<dbReference type="GO" id="GO:0004806">
    <property type="term" value="F:triacylglycerol lipase activity"/>
    <property type="evidence" value="ECO:0007669"/>
    <property type="project" value="TreeGrafter"/>
</dbReference>
<comment type="similarity">
    <text evidence="1">Belongs to the short-chain dehydrogenases/reductases (SDR) family.</text>
</comment>
<dbReference type="GO" id="GO:0000140">
    <property type="term" value="F:acylglycerone-phosphate reductase (NADP+) activity"/>
    <property type="evidence" value="ECO:0007669"/>
    <property type="project" value="TreeGrafter"/>
</dbReference>
<dbReference type="KEGG" id="tdl:TDEL_0E00280"/>
<sequence length="293" mass="32160">MPPQKKKLVFITGASAGIGYALAVEFAKRGTYKVYAGARSVDKLKTLEQYGVIAIAFDITNSESIIKARDLITKETDGGLDILYNNVGVASKDSIFDISLKEYRKIFDTNFFGHIEVLQAFQHLLLKSKGLVAFTDSVIDLAPIPFASAYFTSKAAFHGLGEAFALETNSLGIKVLQVRTGRVASDISEGVNPQVSPNSVYYLEDENIFAGAFDDASPSEIYAKDVVNDVERSIRKGTLYAVTYRGKMASTAAYLNWLPFWIWSKVILRFLGINGAFAKIAAKLNKPKLRDGI</sequence>
<keyword evidence="2" id="KW-0560">Oxidoreductase</keyword>
<dbReference type="EMBL" id="HE616746">
    <property type="protein sequence ID" value="CCE92271.1"/>
    <property type="molecule type" value="Genomic_DNA"/>
</dbReference>
<name>G8ZUH7_TORDE</name>
<dbReference type="GO" id="GO:0019433">
    <property type="term" value="P:triglyceride catabolic process"/>
    <property type="evidence" value="ECO:0007669"/>
    <property type="project" value="TreeGrafter"/>
</dbReference>
<protein>
    <submittedName>
        <fullName evidence="3">Uncharacterized protein</fullName>
    </submittedName>
</protein>
<evidence type="ECO:0000256" key="1">
    <source>
        <dbReference type="ARBA" id="ARBA00006484"/>
    </source>
</evidence>
<keyword evidence="4" id="KW-1185">Reference proteome</keyword>
<dbReference type="Pfam" id="PF00106">
    <property type="entry name" value="adh_short"/>
    <property type="match status" value="1"/>
</dbReference>
<dbReference type="GO" id="GO:0006654">
    <property type="term" value="P:phosphatidic acid biosynthetic process"/>
    <property type="evidence" value="ECO:0007669"/>
    <property type="project" value="TreeGrafter"/>
</dbReference>
<evidence type="ECO:0000313" key="4">
    <source>
        <dbReference type="Proteomes" id="UP000005627"/>
    </source>
</evidence>
<dbReference type="InParanoid" id="G8ZUH7"/>
<organism evidence="3 4">
    <name type="scientific">Torulaspora delbrueckii</name>
    <name type="common">Yeast</name>
    <name type="synonym">Candida colliculosa</name>
    <dbReference type="NCBI Taxonomy" id="4950"/>
    <lineage>
        <taxon>Eukaryota</taxon>
        <taxon>Fungi</taxon>
        <taxon>Dikarya</taxon>
        <taxon>Ascomycota</taxon>
        <taxon>Saccharomycotina</taxon>
        <taxon>Saccharomycetes</taxon>
        <taxon>Saccharomycetales</taxon>
        <taxon>Saccharomycetaceae</taxon>
        <taxon>Torulaspora</taxon>
    </lineage>
</organism>